<dbReference type="InterPro" id="IPR036188">
    <property type="entry name" value="FAD/NAD-bd_sf"/>
</dbReference>
<dbReference type="PANTHER" id="PTHR10668:SF105">
    <property type="entry name" value="DEHYDROGENASE-RELATED"/>
    <property type="match status" value="1"/>
</dbReference>
<dbReference type="EMBL" id="DYUE01000043">
    <property type="protein sequence ID" value="HJG90381.1"/>
    <property type="molecule type" value="Genomic_DNA"/>
</dbReference>
<comment type="caution">
    <text evidence="2">The sequence shown here is derived from an EMBL/GenBank/DDBJ whole genome shotgun (WGS) entry which is preliminary data.</text>
</comment>
<evidence type="ECO:0000313" key="3">
    <source>
        <dbReference type="Proteomes" id="UP000742460"/>
    </source>
</evidence>
<protein>
    <submittedName>
        <fullName evidence="2">NAD(P)/FAD-dependent oxidoreductase</fullName>
    </submittedName>
</protein>
<dbReference type="Proteomes" id="UP000742460">
    <property type="component" value="Unassembled WGS sequence"/>
</dbReference>
<reference evidence="2" key="2">
    <citation type="submission" date="2021-09" db="EMBL/GenBank/DDBJ databases">
        <authorList>
            <person name="Gilroy R."/>
        </authorList>
    </citation>
    <scope>NUCLEOTIDE SEQUENCE</scope>
    <source>
        <strain evidence="2">ChiGjej5B5-22894</strain>
    </source>
</reference>
<proteinExistence type="predicted"/>
<dbReference type="Gene3D" id="3.50.50.60">
    <property type="entry name" value="FAD/NAD(P)-binding domain"/>
    <property type="match status" value="2"/>
</dbReference>
<dbReference type="AlphaFoldDB" id="A0A921SW22"/>
<evidence type="ECO:0000313" key="2">
    <source>
        <dbReference type="EMBL" id="HJG90381.1"/>
    </source>
</evidence>
<feature type="region of interest" description="Disordered" evidence="1">
    <location>
        <begin position="489"/>
        <end position="508"/>
    </location>
</feature>
<dbReference type="Pfam" id="PF13450">
    <property type="entry name" value="NAD_binding_8"/>
    <property type="match status" value="1"/>
</dbReference>
<name>A0A921SW22_9MICO</name>
<reference evidence="2" key="1">
    <citation type="journal article" date="2021" name="PeerJ">
        <title>Extensive microbial diversity within the chicken gut microbiome revealed by metagenomics and culture.</title>
        <authorList>
            <person name="Gilroy R."/>
            <person name="Ravi A."/>
            <person name="Getino M."/>
            <person name="Pursley I."/>
            <person name="Horton D.L."/>
            <person name="Alikhan N.F."/>
            <person name="Baker D."/>
            <person name="Gharbi K."/>
            <person name="Hall N."/>
            <person name="Watson M."/>
            <person name="Adriaenssens E.M."/>
            <person name="Foster-Nyarko E."/>
            <person name="Jarju S."/>
            <person name="Secka A."/>
            <person name="Antonio M."/>
            <person name="Oren A."/>
            <person name="Chaudhuri R.R."/>
            <person name="La Ragione R."/>
            <person name="Hildebrand F."/>
            <person name="Pallen M.J."/>
        </authorList>
    </citation>
    <scope>NUCLEOTIDE SEQUENCE</scope>
    <source>
        <strain evidence="2">ChiGjej5B5-22894</strain>
    </source>
</reference>
<sequence length="508" mass="52474">MSPAPAPEVDVAVVGSGPNGLAAAVTLARAGLRVQVLEAQETIGGGARTLDLGLAPGIVHDICSAAHPLALASPFFEAFDVRARGVRAIAPAASYAQPLDDQPAAIAWHDAERTAEELGADGPAWRATIGALARHEDLVVELALGDKRSVPPALLSPRILGAAPLFGALTGLQGSPAWNLPFRTERARALLGGVAAHAIGPMPSLALSATAALLSTIGHGTGWPIPVGGSQAITDALVADLRAHGGQILTGHHVRTWRDVPPARAVLLDTPAGAAADILSNRLPSGLERALRRFPHGDAAAKVDFVLSGPVPWRDAEVGEAGTQHLGGTRAQMARAEAQVAAGRVPEHPVTLVSDPSVADPSRIHGGLRPLWAYAHVPAGDTTDPTELVTRQIERFAPGFRDLVVAAQGIPAAEMPAHNPSLVGGDISMGRVTMAGMIARPTARLDPYRLAETGWYLCSSATPPGPGVHGMSGWHAARRVLRREFGIREMPDLSPGAAGTPPGADARD</sequence>
<dbReference type="SUPFAM" id="SSF51905">
    <property type="entry name" value="FAD/NAD(P)-binding domain"/>
    <property type="match status" value="1"/>
</dbReference>
<dbReference type="PRINTS" id="PR00419">
    <property type="entry name" value="ADXRDTASE"/>
</dbReference>
<dbReference type="PANTHER" id="PTHR10668">
    <property type="entry name" value="PHYTOENE DEHYDROGENASE"/>
    <property type="match status" value="1"/>
</dbReference>
<gene>
    <name evidence="2" type="ORF">K8V81_01520</name>
</gene>
<evidence type="ECO:0000256" key="1">
    <source>
        <dbReference type="SAM" id="MobiDB-lite"/>
    </source>
</evidence>
<feature type="compositionally biased region" description="Low complexity" evidence="1">
    <location>
        <begin position="495"/>
        <end position="508"/>
    </location>
</feature>
<organism evidence="2 3">
    <name type="scientific">Brachybacterium massiliense</name>
    <dbReference type="NCBI Taxonomy" id="1755098"/>
    <lineage>
        <taxon>Bacteria</taxon>
        <taxon>Bacillati</taxon>
        <taxon>Actinomycetota</taxon>
        <taxon>Actinomycetes</taxon>
        <taxon>Micrococcales</taxon>
        <taxon>Dermabacteraceae</taxon>
        <taxon>Brachybacterium</taxon>
    </lineage>
</organism>
<accession>A0A921SW22</accession>